<dbReference type="Gene3D" id="3.40.50.300">
    <property type="entry name" value="P-loop containing nucleotide triphosphate hydrolases"/>
    <property type="match status" value="1"/>
</dbReference>
<accession>A0AAD5KZJ9</accession>
<feature type="region of interest" description="Disordered" evidence="3">
    <location>
        <begin position="1"/>
        <end position="21"/>
    </location>
</feature>
<name>A0AAD5KZJ9_9CRUS</name>
<keyword evidence="6" id="KW-1185">Reference proteome</keyword>
<feature type="compositionally biased region" description="Basic and acidic residues" evidence="3">
    <location>
        <begin position="1"/>
        <end position="12"/>
    </location>
</feature>
<evidence type="ECO:0000313" key="6">
    <source>
        <dbReference type="Proteomes" id="UP000820818"/>
    </source>
</evidence>
<dbReference type="InterPro" id="IPR014018">
    <property type="entry name" value="SecA_motor_DEAD"/>
</dbReference>
<evidence type="ECO:0000256" key="1">
    <source>
        <dbReference type="ARBA" id="ARBA00022927"/>
    </source>
</evidence>
<dbReference type="PROSITE" id="PS51196">
    <property type="entry name" value="SECA_MOTOR_DEAD"/>
    <property type="match status" value="1"/>
</dbReference>
<comment type="caution">
    <text evidence="5">The sequence shown here is derived from an EMBL/GenBank/DDBJ whole genome shotgun (WGS) entry which is preliminary data.</text>
</comment>
<dbReference type="PANTHER" id="PTHR30612:SF0">
    <property type="entry name" value="CHLOROPLAST PROTEIN-TRANSPORTING ATPASE"/>
    <property type="match status" value="1"/>
</dbReference>
<dbReference type="Pfam" id="PF07517">
    <property type="entry name" value="SecA_DEAD"/>
    <property type="match status" value="1"/>
</dbReference>
<dbReference type="GO" id="GO:0005524">
    <property type="term" value="F:ATP binding"/>
    <property type="evidence" value="ECO:0007669"/>
    <property type="project" value="InterPro"/>
</dbReference>
<dbReference type="InterPro" id="IPR011115">
    <property type="entry name" value="SecA_DEAD"/>
</dbReference>
<dbReference type="PANTHER" id="PTHR30612">
    <property type="entry name" value="SECA INNER MEMBRANE COMPONENT OF SEC PROTEIN SECRETION SYSTEM"/>
    <property type="match status" value="1"/>
</dbReference>
<keyword evidence="1" id="KW-0653">Protein transport</keyword>
<dbReference type="Proteomes" id="UP000820818">
    <property type="component" value="Linkage Group LG2"/>
</dbReference>
<reference evidence="5 6" key="1">
    <citation type="submission" date="2022-05" db="EMBL/GenBank/DDBJ databases">
        <title>A multi-omics perspective on studying reproductive biology in Daphnia sinensis.</title>
        <authorList>
            <person name="Jia J."/>
        </authorList>
    </citation>
    <scope>NUCLEOTIDE SEQUENCE [LARGE SCALE GENOMIC DNA]</scope>
    <source>
        <strain evidence="5 6">WSL</strain>
    </source>
</reference>
<proteinExistence type="predicted"/>
<dbReference type="InterPro" id="IPR000185">
    <property type="entry name" value="SecA"/>
</dbReference>
<gene>
    <name evidence="5" type="ORF">GHT06_011198</name>
</gene>
<organism evidence="5 6">
    <name type="scientific">Daphnia sinensis</name>
    <dbReference type="NCBI Taxonomy" id="1820382"/>
    <lineage>
        <taxon>Eukaryota</taxon>
        <taxon>Metazoa</taxon>
        <taxon>Ecdysozoa</taxon>
        <taxon>Arthropoda</taxon>
        <taxon>Crustacea</taxon>
        <taxon>Branchiopoda</taxon>
        <taxon>Diplostraca</taxon>
        <taxon>Cladocera</taxon>
        <taxon>Anomopoda</taxon>
        <taxon>Daphniidae</taxon>
        <taxon>Daphnia</taxon>
        <taxon>Daphnia similis group</taxon>
    </lineage>
</organism>
<dbReference type="GO" id="GO:0017038">
    <property type="term" value="P:protein import"/>
    <property type="evidence" value="ECO:0007669"/>
    <property type="project" value="InterPro"/>
</dbReference>
<evidence type="ECO:0000259" key="4">
    <source>
        <dbReference type="PROSITE" id="PS51196"/>
    </source>
</evidence>
<feature type="domain" description="SecA family profile" evidence="4">
    <location>
        <begin position="100"/>
        <end position="534"/>
    </location>
</feature>
<dbReference type="GO" id="GO:0016020">
    <property type="term" value="C:membrane"/>
    <property type="evidence" value="ECO:0007669"/>
    <property type="project" value="InterPro"/>
</dbReference>
<dbReference type="EMBL" id="WJBH02000002">
    <property type="protein sequence ID" value="KAI9563734.1"/>
    <property type="molecule type" value="Genomic_DNA"/>
</dbReference>
<dbReference type="GO" id="GO:0006605">
    <property type="term" value="P:protein targeting"/>
    <property type="evidence" value="ECO:0007669"/>
    <property type="project" value="InterPro"/>
</dbReference>
<evidence type="ECO:0000256" key="3">
    <source>
        <dbReference type="SAM" id="MobiDB-lite"/>
    </source>
</evidence>
<evidence type="ECO:0000313" key="5">
    <source>
        <dbReference type="EMBL" id="KAI9563734.1"/>
    </source>
</evidence>
<dbReference type="InterPro" id="IPR027417">
    <property type="entry name" value="P-loop_NTPase"/>
</dbReference>
<dbReference type="AlphaFoldDB" id="A0AAD5KZJ9"/>
<dbReference type="GO" id="GO:0006886">
    <property type="term" value="P:intracellular protein transport"/>
    <property type="evidence" value="ECO:0007669"/>
    <property type="project" value="InterPro"/>
</dbReference>
<dbReference type="SMART" id="SM00957">
    <property type="entry name" value="SecA_DEAD"/>
    <property type="match status" value="1"/>
</dbReference>
<sequence>MRDLSMTDEAPKNKTTISSSEKAEEILSIQRHYFREFLDSLEKHGANQQFITSISGILEHPVYSKMLGDITKNDGLLKTAVGFLRNSVNPGATISQECIEKLIDDIMSKMRKALLENERKATRKVPDDDVYIRMLDDVKKKTEKSKLIPDKLKDCEVQIGIRKLIKQWQTKGLELNDTSVVEFLYVYDYAVQKTCTKEEDKEIFRLRNTQRVTIMTLLTSKSKNTLMQVSTGEGKSLIVTGVAIAFALCRNKENKKKKIDVITSNDVLARRDSTLSVADGGLRDLYEYFNISVANNCSQWVDERTQAYNAAVVYGQLANFQRDYLLDKFYGHNVRGDRTMDLVIIDEVDCMLLDRGNNALYLSHDIPGMEMLESLYVFIWEKIRSSSTGSDKMAIIKCIKSAVLYDLYGAITKEDLESIHGPLKDKPSEKNALWDHLIEKKVIDPQGCLLMEGKIKDINFEPKLNPKIIFYLHSVAKRERSIRLPEHLMSFVDRHLDTWLDNAMQALELRRDEDYVVDQDRTDASPDLNPQRCA</sequence>
<protein>
    <recommendedName>
        <fullName evidence="4">SecA family profile domain-containing protein</fullName>
    </recommendedName>
</protein>
<dbReference type="SUPFAM" id="SSF52540">
    <property type="entry name" value="P-loop containing nucleoside triphosphate hydrolases"/>
    <property type="match status" value="1"/>
</dbReference>
<keyword evidence="2" id="KW-0811">Translocation</keyword>
<keyword evidence="1" id="KW-0813">Transport</keyword>
<evidence type="ECO:0000256" key="2">
    <source>
        <dbReference type="ARBA" id="ARBA00023010"/>
    </source>
</evidence>